<reference evidence="1" key="1">
    <citation type="submission" date="2014-09" db="EMBL/GenBank/DDBJ databases">
        <authorList>
            <person name="Magalhaes I.L.F."/>
            <person name="Oliveira U."/>
            <person name="Santos F.R."/>
            <person name="Vidigal T.H.D.A."/>
            <person name="Brescovit A.D."/>
            <person name="Santos A.J."/>
        </authorList>
    </citation>
    <scope>NUCLEOTIDE SEQUENCE</scope>
    <source>
        <tissue evidence="1">Shoot tissue taken approximately 20 cm above the soil surface</tissue>
    </source>
</reference>
<evidence type="ECO:0000313" key="1">
    <source>
        <dbReference type="EMBL" id="JAD98084.1"/>
    </source>
</evidence>
<accession>A0A0A9EBG8</accession>
<name>A0A0A9EBG8_ARUDO</name>
<dbReference type="EMBL" id="GBRH01199811">
    <property type="protein sequence ID" value="JAD98084.1"/>
    <property type="molecule type" value="Transcribed_RNA"/>
</dbReference>
<sequence length="46" mass="4975">MCRKNLPFSKTASPKGALLCGRAKLRSTTIGKHLLLMISAMNTSNL</sequence>
<dbReference type="AlphaFoldDB" id="A0A0A9EBG8"/>
<proteinExistence type="predicted"/>
<organism evidence="1">
    <name type="scientific">Arundo donax</name>
    <name type="common">Giant reed</name>
    <name type="synonym">Donax arundinaceus</name>
    <dbReference type="NCBI Taxonomy" id="35708"/>
    <lineage>
        <taxon>Eukaryota</taxon>
        <taxon>Viridiplantae</taxon>
        <taxon>Streptophyta</taxon>
        <taxon>Embryophyta</taxon>
        <taxon>Tracheophyta</taxon>
        <taxon>Spermatophyta</taxon>
        <taxon>Magnoliopsida</taxon>
        <taxon>Liliopsida</taxon>
        <taxon>Poales</taxon>
        <taxon>Poaceae</taxon>
        <taxon>PACMAD clade</taxon>
        <taxon>Arundinoideae</taxon>
        <taxon>Arundineae</taxon>
        <taxon>Arundo</taxon>
    </lineage>
</organism>
<reference evidence="1" key="2">
    <citation type="journal article" date="2015" name="Data Brief">
        <title>Shoot transcriptome of the giant reed, Arundo donax.</title>
        <authorList>
            <person name="Barrero R.A."/>
            <person name="Guerrero F.D."/>
            <person name="Moolhuijzen P."/>
            <person name="Goolsby J.A."/>
            <person name="Tidwell J."/>
            <person name="Bellgard S.E."/>
            <person name="Bellgard M.I."/>
        </authorList>
    </citation>
    <scope>NUCLEOTIDE SEQUENCE</scope>
    <source>
        <tissue evidence="1">Shoot tissue taken approximately 20 cm above the soil surface</tissue>
    </source>
</reference>
<protein>
    <submittedName>
        <fullName evidence="1">Uncharacterized protein</fullName>
    </submittedName>
</protein>